<feature type="compositionally biased region" description="Polar residues" evidence="1">
    <location>
        <begin position="747"/>
        <end position="761"/>
    </location>
</feature>
<comment type="caution">
    <text evidence="2">The sequence shown here is derived from an EMBL/GenBank/DDBJ whole genome shotgun (WGS) entry which is preliminary data.</text>
</comment>
<feature type="compositionally biased region" description="Polar residues" evidence="1">
    <location>
        <begin position="597"/>
        <end position="608"/>
    </location>
</feature>
<dbReference type="Proteomes" id="UP001295423">
    <property type="component" value="Unassembled WGS sequence"/>
</dbReference>
<feature type="compositionally biased region" description="Low complexity" evidence="1">
    <location>
        <begin position="228"/>
        <end position="240"/>
    </location>
</feature>
<feature type="compositionally biased region" description="Basic and acidic residues" evidence="1">
    <location>
        <begin position="261"/>
        <end position="272"/>
    </location>
</feature>
<feature type="compositionally biased region" description="Polar residues" evidence="1">
    <location>
        <begin position="389"/>
        <end position="430"/>
    </location>
</feature>
<feature type="region of interest" description="Disordered" evidence="1">
    <location>
        <begin position="932"/>
        <end position="1135"/>
    </location>
</feature>
<evidence type="ECO:0000313" key="2">
    <source>
        <dbReference type="EMBL" id="CAJ1957248.1"/>
    </source>
</evidence>
<keyword evidence="3" id="KW-1185">Reference proteome</keyword>
<feature type="compositionally biased region" description="Low complexity" evidence="1">
    <location>
        <begin position="1091"/>
        <end position="1109"/>
    </location>
</feature>
<sequence>MRSSSYHSRYFSNHSPSLHASTGSAAVPSPAFTHHHTAPLHQFNHPEQERVQNELQYGSQSQYRHNSHYHSHSTTAQTSSQHVYAAITQQAPDEPFLSKSPYSNVEQAGKDILRSARQKLDARRKARPISVEQKTSSTLIPNALVMKSPSVGDIKRQLWSDDEKLQSSPVTKLHHSTATQPPTQHADQNSIQTSESASLSLRSYRSLSPSRVHTNVMDRSYDSVDAKSTTQTTPTTSTDSGRGRGGPLFHSKYYAAARAARLRDQKEQEQQRSRSSSIPAVSLGKESASKLPTRQPSPPRSHAPRSRSLSRSFSSTNKNGASEQQETAPAHQNSHLGSNSKRSRSLSRSFPPTKESISSTCAKQHATITSRQASTSLRTSPLRARYISRSFSSTNETAASTRTVDSKQHANNIPTRHTSPLPTSQRNSHSMPPRKKSEQAKVAKVPSSPQTHMSSNSPRSASSSSTTEKEHRLKGSSPNGTSILARGRLANMALEKGLANRNGRSRSPFIEKRMRSFSRDREQNELKLSPEQRPQQTVEQQHFVEAGQGASDRTQPLQTYGASSSMQGAEKTTKPKVASARGERSSIAAFWNGKINRVTSSPRGSTESPQKRPTRQKEEKEKEINSTESKPSSLDLMAKLNAVDRQNPAQALAQIDFILREEGRMNSFEPILINPNVGNDDDSAGTTISSLTNPDYRDWQIQQQMRANQNVPNQIAPTTAVSSFRRPRPSHLQNYNPNSFSKEKSNPLFTNHQKQPQPVATTTLEKQKAKQMAKLANTSREAKTIIYSTTVNQETTLQDSTSSPLPRPSSLPTQRSHPWDGDAPDTESIPVSVPPIEERVATIDAHTEFKRQEQTMRSRSTVPAKTPRVETNSGSSGLADNDFNINAKTGDLTAKQSNKKVSTPRITPQQYANSRKISDNFDTAWALMPDSGFAPVGSPKGRQGRGSQSSRTSRTLDLNTSFDASSNATRSYHSRSLSIPEDGDSEGVNGERFSIEVSLYNPDPNTPNKGGSKPKSRKRGFLRSLVRRQNGKKGTTSSTNSESQNSTGMYSGSQSSSAAQSRSAPGSMNSGRSSSVVSPPSIRNESRQRSRSTAPSKPSSPAPSQTAQSDGSIDGFRTASMAKKYSRVMRLYDDD</sequence>
<feature type="compositionally biased region" description="Polar residues" evidence="1">
    <location>
        <begin position="894"/>
        <end position="915"/>
    </location>
</feature>
<proteinExistence type="predicted"/>
<evidence type="ECO:0000313" key="3">
    <source>
        <dbReference type="Proteomes" id="UP001295423"/>
    </source>
</evidence>
<reference evidence="2" key="1">
    <citation type="submission" date="2023-08" db="EMBL/GenBank/DDBJ databases">
        <authorList>
            <person name="Audoor S."/>
            <person name="Bilcke G."/>
        </authorList>
    </citation>
    <scope>NUCLEOTIDE SEQUENCE</scope>
</reference>
<feature type="compositionally biased region" description="Low complexity" evidence="1">
    <location>
        <begin position="306"/>
        <end position="315"/>
    </location>
</feature>
<feature type="compositionally biased region" description="Low complexity" evidence="1">
    <location>
        <begin position="194"/>
        <end position="211"/>
    </location>
</feature>
<gene>
    <name evidence="2" type="ORF">CYCCA115_LOCUS16622</name>
</gene>
<feature type="region of interest" description="Disordered" evidence="1">
    <location>
        <begin position="496"/>
        <end position="633"/>
    </location>
</feature>
<feature type="region of interest" description="Disordered" evidence="1">
    <location>
        <begin position="1"/>
        <end position="32"/>
    </location>
</feature>
<dbReference type="EMBL" id="CAKOGP040001936">
    <property type="protein sequence ID" value="CAJ1957248.1"/>
    <property type="molecule type" value="Genomic_DNA"/>
</dbReference>
<protein>
    <submittedName>
        <fullName evidence="2">Uncharacterized protein</fullName>
    </submittedName>
</protein>
<feature type="compositionally biased region" description="Low complexity" evidence="1">
    <location>
        <begin position="800"/>
        <end position="816"/>
    </location>
</feature>
<evidence type="ECO:0000256" key="1">
    <source>
        <dbReference type="SAM" id="MobiDB-lite"/>
    </source>
</evidence>
<dbReference type="AlphaFoldDB" id="A0AAD2FZW9"/>
<feature type="compositionally biased region" description="Polar residues" evidence="1">
    <location>
        <begin position="857"/>
        <end position="887"/>
    </location>
</feature>
<feature type="region of interest" description="Disordered" evidence="1">
    <location>
        <begin position="720"/>
        <end position="761"/>
    </location>
</feature>
<feature type="region of interest" description="Disordered" evidence="1">
    <location>
        <begin position="165"/>
        <end position="484"/>
    </location>
</feature>
<accession>A0AAD2FZW9</accession>
<organism evidence="2 3">
    <name type="scientific">Cylindrotheca closterium</name>
    <dbReference type="NCBI Taxonomy" id="2856"/>
    <lineage>
        <taxon>Eukaryota</taxon>
        <taxon>Sar</taxon>
        <taxon>Stramenopiles</taxon>
        <taxon>Ochrophyta</taxon>
        <taxon>Bacillariophyta</taxon>
        <taxon>Bacillariophyceae</taxon>
        <taxon>Bacillariophycidae</taxon>
        <taxon>Bacillariales</taxon>
        <taxon>Bacillariaceae</taxon>
        <taxon>Cylindrotheca</taxon>
    </lineage>
</organism>
<feature type="compositionally biased region" description="Polar residues" evidence="1">
    <location>
        <begin position="956"/>
        <end position="977"/>
    </location>
</feature>
<feature type="compositionally biased region" description="Basic and acidic residues" evidence="1">
    <location>
        <begin position="509"/>
        <end position="530"/>
    </location>
</feature>
<feature type="region of interest" description="Disordered" evidence="1">
    <location>
        <begin position="794"/>
        <end position="915"/>
    </location>
</feature>
<feature type="region of interest" description="Disordered" evidence="1">
    <location>
        <begin position="59"/>
        <end position="80"/>
    </location>
</feature>
<feature type="compositionally biased region" description="Basic and acidic residues" evidence="1">
    <location>
        <begin position="836"/>
        <end position="856"/>
    </location>
</feature>
<feature type="compositionally biased region" description="Polar residues" evidence="1">
    <location>
        <begin position="316"/>
        <end position="337"/>
    </location>
</feature>
<feature type="compositionally biased region" description="Basic residues" evidence="1">
    <location>
        <begin position="1012"/>
        <end position="1031"/>
    </location>
</feature>
<feature type="compositionally biased region" description="Polar residues" evidence="1">
    <location>
        <begin position="1"/>
        <end position="24"/>
    </location>
</feature>
<feature type="compositionally biased region" description="Low complexity" evidence="1">
    <location>
        <begin position="945"/>
        <end position="955"/>
    </location>
</feature>
<feature type="compositionally biased region" description="Polar residues" evidence="1">
    <location>
        <begin position="166"/>
        <end position="193"/>
    </location>
</feature>
<feature type="compositionally biased region" description="Low complexity" evidence="1">
    <location>
        <begin position="454"/>
        <end position="465"/>
    </location>
</feature>
<feature type="compositionally biased region" description="Polar residues" evidence="1">
    <location>
        <begin position="551"/>
        <end position="567"/>
    </location>
</feature>
<feature type="compositionally biased region" description="Polar residues" evidence="1">
    <location>
        <begin position="731"/>
        <end position="740"/>
    </location>
</feature>
<feature type="compositionally biased region" description="Polar residues" evidence="1">
    <location>
        <begin position="355"/>
        <end position="379"/>
    </location>
</feature>
<feature type="compositionally biased region" description="Basic and acidic residues" evidence="1">
    <location>
        <begin position="615"/>
        <end position="625"/>
    </location>
</feature>
<name>A0AAD2FZW9_9STRA</name>
<feature type="compositionally biased region" description="Low complexity" evidence="1">
    <location>
        <begin position="1035"/>
        <end position="1081"/>
    </location>
</feature>